<keyword evidence="1" id="KW-0472">Membrane</keyword>
<dbReference type="AlphaFoldDB" id="A0A098R7F6"/>
<keyword evidence="1" id="KW-0812">Transmembrane</keyword>
<evidence type="ECO:0000313" key="6">
    <source>
        <dbReference type="Proteomes" id="UP000277896"/>
    </source>
</evidence>
<sequence length="181" mass="20365">MSRLAKFTVTLVGIVLVLLAVFELGQLYPIPWLTAWLSEVTVNYPMVWSSLLMVFAVIAGIVGILLVIVGLFRPVKVSTLTYDGKVGQLTIPQRALERDLQYRLVNQLNLIDPEVHLKLRRRRRVRVKIDAMVNTDAQLETTAQQAASLAQDYLKNQLGLTVEQPVVQVKPANHQRKLTVV</sequence>
<dbReference type="KEGG" id="lpx:ASU28_08190"/>
<dbReference type="Proteomes" id="UP000277896">
    <property type="component" value="Chromosome"/>
</dbReference>
<proteinExistence type="predicted"/>
<evidence type="ECO:0000313" key="2">
    <source>
        <dbReference type="EMBL" id="AYJ37975.1"/>
    </source>
</evidence>
<feature type="transmembrane region" description="Helical" evidence="1">
    <location>
        <begin position="48"/>
        <end position="72"/>
    </location>
</feature>
<accession>A0A098R7F6</accession>
<dbReference type="EMBL" id="SEHH01000031">
    <property type="protein sequence ID" value="TBX49371.1"/>
    <property type="molecule type" value="Genomic_DNA"/>
</dbReference>
<keyword evidence="1" id="KW-1133">Transmembrane helix</keyword>
<reference evidence="3 5" key="1">
    <citation type="submission" date="2017-04" db="EMBL/GenBank/DDBJ databases">
        <title>In vitro and in silico characterization of Lactobacillus paraplantarum D2-1, a starter culture for soymilk fermentation.</title>
        <authorList>
            <person name="Endo A."/>
            <person name="Sasaki F."/>
            <person name="Maeno S."/>
            <person name="Kanesaki Y."/>
            <person name="Kubota E."/>
            <person name="Torres G.A."/>
            <person name="Tomita S."/>
            <person name="Nakagawa J."/>
        </authorList>
    </citation>
    <scope>NUCLEOTIDE SEQUENCE [LARGE SCALE GENOMIC DNA]</scope>
    <source>
        <strain evidence="3 5">D2-1</strain>
    </source>
</reference>
<evidence type="ECO:0000313" key="5">
    <source>
        <dbReference type="Proteomes" id="UP000236162"/>
    </source>
</evidence>
<gene>
    <name evidence="4" type="primary">amaP</name>
    <name evidence="4" type="ORF">EUZ87_04010</name>
    <name evidence="2" type="ORF">LP667_03630</name>
    <name evidence="3" type="ORF">LPPLD21_01553</name>
</gene>
<dbReference type="eggNOG" id="ENOG5030H3Q">
    <property type="taxonomic scope" value="Bacteria"/>
</dbReference>
<keyword evidence="5" id="KW-1185">Reference proteome</keyword>
<organism evidence="4 7">
    <name type="scientific">Lactiplantibacillus paraplantarum</name>
    <dbReference type="NCBI Taxonomy" id="60520"/>
    <lineage>
        <taxon>Bacteria</taxon>
        <taxon>Bacillati</taxon>
        <taxon>Bacillota</taxon>
        <taxon>Bacilli</taxon>
        <taxon>Lactobacillales</taxon>
        <taxon>Lactobacillaceae</taxon>
        <taxon>Lactiplantibacillus</taxon>
    </lineage>
</organism>
<evidence type="ECO:0000313" key="4">
    <source>
        <dbReference type="EMBL" id="TBX49371.1"/>
    </source>
</evidence>
<dbReference type="Proteomes" id="UP000292648">
    <property type="component" value="Unassembled WGS sequence"/>
</dbReference>
<evidence type="ECO:0000256" key="1">
    <source>
        <dbReference type="SAM" id="Phobius"/>
    </source>
</evidence>
<dbReference type="HOGENOM" id="CLU_127603_0_0_9"/>
<evidence type="ECO:0000313" key="3">
    <source>
        <dbReference type="EMBL" id="GBF02021.1"/>
    </source>
</evidence>
<name>A0A098R7F6_9LACO</name>
<dbReference type="Proteomes" id="UP000236162">
    <property type="component" value="Unassembled WGS sequence"/>
</dbReference>
<reference evidence="4 7" key="3">
    <citation type="submission" date="2019-01" db="EMBL/GenBank/DDBJ databases">
        <title>Draft genome sequence of Lactobacillus paraplantarum OSY-TC318, a Producer of the novel lantibiotic Paraplantaracin TC318.</title>
        <authorList>
            <person name="Hussein W.E."/>
            <person name="Huang E."/>
            <person name="Yousef A.E."/>
        </authorList>
    </citation>
    <scope>NUCLEOTIDE SEQUENCE [LARGE SCALE GENOMIC DNA]</scope>
    <source>
        <strain evidence="4 7">OSY-TC318</strain>
    </source>
</reference>
<protein>
    <submittedName>
        <fullName evidence="4">Alkaline shock response membrane anchor protein AmaP</fullName>
    </submittedName>
</protein>
<dbReference type="NCBIfam" id="NF033218">
    <property type="entry name" value="anchor_AmaP"/>
    <property type="match status" value="1"/>
</dbReference>
<dbReference type="RefSeq" id="WP_021730196.1">
    <property type="nucleotide sequence ID" value="NZ_AVAI01000025.1"/>
</dbReference>
<reference evidence="2 6" key="2">
    <citation type="submission" date="2018-10" db="EMBL/GenBank/DDBJ databases">
        <title>Genome seuquencing of Lactobacillus species.</title>
        <authorList>
            <person name="Baek C."/>
            <person name="Yi H."/>
        </authorList>
    </citation>
    <scope>NUCLEOTIDE SEQUENCE [LARGE SCALE GENOMIC DNA]</scope>
    <source>
        <strain evidence="2 6">DSM 10667</strain>
    </source>
</reference>
<feature type="transmembrane region" description="Helical" evidence="1">
    <location>
        <begin position="7"/>
        <end position="28"/>
    </location>
</feature>
<dbReference type="GeneID" id="79806599"/>
<dbReference type="EMBL" id="BDOR01000007">
    <property type="protein sequence ID" value="GBF02021.1"/>
    <property type="molecule type" value="Genomic_DNA"/>
</dbReference>
<evidence type="ECO:0000313" key="7">
    <source>
        <dbReference type="Proteomes" id="UP000292648"/>
    </source>
</evidence>
<dbReference type="EMBL" id="CP032744">
    <property type="protein sequence ID" value="AYJ37975.1"/>
    <property type="molecule type" value="Genomic_DNA"/>
</dbReference>